<dbReference type="OrthoDB" id="9808602at2"/>
<evidence type="ECO:0000313" key="10">
    <source>
        <dbReference type="Proteomes" id="UP000186341"/>
    </source>
</evidence>
<reference evidence="9 10" key="1">
    <citation type="submission" date="2016-11" db="EMBL/GenBank/DDBJ databases">
        <title>Description of two novel members of the family Erysipelotrichaceae: Ileibacterium lipovorans gen. nov., sp. nov. and Dubosiella newyorkensis, gen. nov., sp. nov.</title>
        <authorList>
            <person name="Cox L.M."/>
            <person name="Sohn J."/>
            <person name="Tyrrell K.L."/>
            <person name="Citron D.M."/>
            <person name="Lawson P.A."/>
            <person name="Patel N.B."/>
            <person name="Iizumi T."/>
            <person name="Perez-Perez G.I."/>
            <person name="Goldstein E.J."/>
            <person name="Blaser M.J."/>
        </authorList>
    </citation>
    <scope>NUCLEOTIDE SEQUENCE [LARGE SCALE GENOMIC DNA]</scope>
    <source>
        <strain evidence="9 10">NYU-BL-A3</strain>
    </source>
</reference>
<comment type="caution">
    <text evidence="9">The sequence shown here is derived from an EMBL/GenBank/DDBJ whole genome shotgun (WGS) entry which is preliminary data.</text>
</comment>
<keyword evidence="3 9" id="KW-0808">Transferase</keyword>
<dbReference type="PANTHER" id="PTHR30576">
    <property type="entry name" value="COLANIC BIOSYNTHESIS UDP-GLUCOSE LIPID CARRIER TRANSFERASE"/>
    <property type="match status" value="1"/>
</dbReference>
<feature type="transmembrane region" description="Helical" evidence="7">
    <location>
        <begin position="254"/>
        <end position="278"/>
    </location>
</feature>
<dbReference type="GO" id="GO:0016780">
    <property type="term" value="F:phosphotransferase activity, for other substituted phosphate groups"/>
    <property type="evidence" value="ECO:0007669"/>
    <property type="project" value="TreeGrafter"/>
</dbReference>
<evidence type="ECO:0000256" key="3">
    <source>
        <dbReference type="ARBA" id="ARBA00022679"/>
    </source>
</evidence>
<comment type="similarity">
    <text evidence="2">Belongs to the bacterial sugar transferase family.</text>
</comment>
<name>A0A1U7NEY5_9FIRM</name>
<dbReference type="Proteomes" id="UP000186341">
    <property type="component" value="Unassembled WGS sequence"/>
</dbReference>
<keyword evidence="6 7" id="KW-0472">Membrane</keyword>
<evidence type="ECO:0000256" key="4">
    <source>
        <dbReference type="ARBA" id="ARBA00022692"/>
    </source>
</evidence>
<dbReference type="GeneID" id="82203163"/>
<evidence type="ECO:0000256" key="1">
    <source>
        <dbReference type="ARBA" id="ARBA00004141"/>
    </source>
</evidence>
<keyword evidence="10" id="KW-1185">Reference proteome</keyword>
<dbReference type="Pfam" id="PF02397">
    <property type="entry name" value="Bac_transf"/>
    <property type="match status" value="1"/>
</dbReference>
<dbReference type="EMBL" id="MPJW01000163">
    <property type="protein sequence ID" value="OLU38502.1"/>
    <property type="molecule type" value="Genomic_DNA"/>
</dbReference>
<gene>
    <name evidence="9" type="ORF">BO222_08255</name>
</gene>
<dbReference type="GO" id="GO:0016020">
    <property type="term" value="C:membrane"/>
    <property type="evidence" value="ECO:0007669"/>
    <property type="project" value="UniProtKB-SubCell"/>
</dbReference>
<evidence type="ECO:0000313" key="9">
    <source>
        <dbReference type="EMBL" id="OLU38502.1"/>
    </source>
</evidence>
<evidence type="ECO:0000256" key="2">
    <source>
        <dbReference type="ARBA" id="ARBA00006464"/>
    </source>
</evidence>
<evidence type="ECO:0000256" key="5">
    <source>
        <dbReference type="ARBA" id="ARBA00022989"/>
    </source>
</evidence>
<dbReference type="PANTHER" id="PTHR30576:SF0">
    <property type="entry name" value="UNDECAPRENYL-PHOSPHATE N-ACETYLGALACTOSAMINYL 1-PHOSPHATE TRANSFERASE-RELATED"/>
    <property type="match status" value="1"/>
</dbReference>
<proteinExistence type="inferred from homology"/>
<evidence type="ECO:0000256" key="6">
    <source>
        <dbReference type="ARBA" id="ARBA00023136"/>
    </source>
</evidence>
<feature type="transmembrane region" description="Helical" evidence="7">
    <location>
        <begin position="43"/>
        <end position="62"/>
    </location>
</feature>
<dbReference type="InterPro" id="IPR003362">
    <property type="entry name" value="Bact_transf"/>
</dbReference>
<accession>A0A1U7NEY5</accession>
<feature type="transmembrane region" description="Helical" evidence="7">
    <location>
        <begin position="83"/>
        <end position="101"/>
    </location>
</feature>
<evidence type="ECO:0000256" key="7">
    <source>
        <dbReference type="SAM" id="Phobius"/>
    </source>
</evidence>
<feature type="transmembrane region" description="Helical" evidence="7">
    <location>
        <begin position="12"/>
        <end position="31"/>
    </location>
</feature>
<sequence length="449" mass="51641">MREKANGILIIRAVKFLNVLLVTLPFTYAWIFYYSRVRANEPLLIETILITVLFSIIYIIYGRIYDSFQISLVKIQELIYSQMLAELITDSIMFIVLWLVLRSLPDVVALLIVFFIQILISILWSVSANKWYFKHYSPKESIIIYDSRDGLATLIREYGEDKKFKIKKSYHVDQILSCLDQLQYSEVVFLSGVHSHERNLILKYCVTQSITTYIIPRVGDVIMSGSHRMHMLHLPILQVGRYSPTPEYLFIKRFFDIVVSFVCLVVLSPIFLLTALAVKSDGGPAFYKQGRLTKDGKKFNVLKFRSMRVDAEKDGIARLSSGETDPRITKVGKFIRMVRLDEIPQLLNILKGEMSIVGPRPERPSIAEQYEKEIPEFGLRLQAKAGLTGYAQVYGKYNTTPYDKLLMDLMYISKPSLIEDLRICFATVKILFMKDSTEGVEDGKITAKK</sequence>
<protein>
    <submittedName>
        <fullName evidence="9">Polyprenyl glycosylphosphotransferase</fullName>
    </submittedName>
</protein>
<dbReference type="AlphaFoldDB" id="A0A1U7NEY5"/>
<comment type="subcellular location">
    <subcellularLocation>
        <location evidence="1">Membrane</location>
        <topology evidence="1">Multi-pass membrane protein</topology>
    </subcellularLocation>
</comment>
<evidence type="ECO:0000259" key="8">
    <source>
        <dbReference type="Pfam" id="PF02397"/>
    </source>
</evidence>
<dbReference type="InterPro" id="IPR017475">
    <property type="entry name" value="EPS_sugar_tfrase"/>
</dbReference>
<keyword evidence="4 7" id="KW-0812">Transmembrane</keyword>
<dbReference type="NCBIfam" id="TIGR03025">
    <property type="entry name" value="EPS_sugtrans"/>
    <property type="match status" value="1"/>
</dbReference>
<feature type="transmembrane region" description="Helical" evidence="7">
    <location>
        <begin position="107"/>
        <end position="126"/>
    </location>
</feature>
<keyword evidence="5 7" id="KW-1133">Transmembrane helix</keyword>
<feature type="domain" description="Bacterial sugar transferase" evidence="8">
    <location>
        <begin position="252"/>
        <end position="432"/>
    </location>
</feature>
<dbReference type="RefSeq" id="WP_075820091.1">
    <property type="nucleotide sequence ID" value="NZ_MPJW01000163.1"/>
</dbReference>
<organism evidence="9 10">
    <name type="scientific">Ileibacterium valens</name>
    <dbReference type="NCBI Taxonomy" id="1862668"/>
    <lineage>
        <taxon>Bacteria</taxon>
        <taxon>Bacillati</taxon>
        <taxon>Bacillota</taxon>
        <taxon>Erysipelotrichia</taxon>
        <taxon>Erysipelotrichales</taxon>
        <taxon>Erysipelotrichaceae</taxon>
        <taxon>Ileibacterium</taxon>
    </lineage>
</organism>